<proteinExistence type="predicted"/>
<keyword evidence="1" id="KW-1133">Transmembrane helix</keyword>
<dbReference type="Proteomes" id="UP001441914">
    <property type="component" value="Chromosome 2"/>
</dbReference>
<feature type="transmembrane region" description="Helical" evidence="1">
    <location>
        <begin position="46"/>
        <end position="68"/>
    </location>
</feature>
<evidence type="ECO:0000256" key="1">
    <source>
        <dbReference type="SAM" id="Phobius"/>
    </source>
</evidence>
<dbReference type="RefSeq" id="WP_016800301.1">
    <property type="nucleotide sequence ID" value="NZ_AIDR02000030.1"/>
</dbReference>
<keyword evidence="1" id="KW-0812">Transmembrane</keyword>
<keyword evidence="3" id="KW-1185">Reference proteome</keyword>
<sequence length="137" mass="15654">MRKLDRPLFWIYKKTNQSPVVSIKGFFAIFAGFIMISFLPDDASQLWISIPLGLVGASLPLLMGFVLTKVKFNFILNRIPSSGQAYFIQSNYGHKLDKGFRWLVSTYISLMLYMWFLLSAFTLVSMPTLMVTSLLHS</sequence>
<dbReference type="EMBL" id="CP135177">
    <property type="protein sequence ID" value="WZS88094.1"/>
    <property type="molecule type" value="Genomic_DNA"/>
</dbReference>
<name>A0AAN0LS68_9VIBR</name>
<feature type="transmembrane region" description="Helical" evidence="1">
    <location>
        <begin position="21"/>
        <end position="40"/>
    </location>
</feature>
<reference evidence="2 3" key="1">
    <citation type="journal article" date="2024" name="Elife">
        <title>Polysaccharide breakdown products drive degradation-dispersal cycles of foraging bacteria through changes in metabolism and motility.</title>
        <authorList>
            <person name="Stubbusch A.K."/>
            <person name="Keegstra J.M."/>
            <person name="Schwartzman J."/>
            <person name="Pontrelli S."/>
            <person name="Clerc E.E."/>
            <person name="Stocker R."/>
            <person name="Magnabosco C."/>
            <person name="Schubert O.T."/>
            <person name="Ackermann M."/>
            <person name="D'Souza G.G."/>
        </authorList>
    </citation>
    <scope>NUCLEOTIDE SEQUENCE [LARGE SCALE GENOMIC DNA]</scope>
    <source>
        <strain evidence="2 3">ZF270</strain>
    </source>
</reference>
<dbReference type="AlphaFoldDB" id="A0AAN0LS68"/>
<evidence type="ECO:0000313" key="2">
    <source>
        <dbReference type="EMBL" id="WZS88094.1"/>
    </source>
</evidence>
<evidence type="ECO:0000313" key="3">
    <source>
        <dbReference type="Proteomes" id="UP001441914"/>
    </source>
</evidence>
<feature type="transmembrane region" description="Helical" evidence="1">
    <location>
        <begin position="102"/>
        <end position="124"/>
    </location>
</feature>
<gene>
    <name evidence="2" type="ORF">QYQ95_16195</name>
</gene>
<accession>A0AAN0LS68</accession>
<keyword evidence="1" id="KW-0472">Membrane</keyword>
<protein>
    <submittedName>
        <fullName evidence="2">Uncharacterized protein</fullName>
    </submittedName>
</protein>
<organism evidence="2 3">
    <name type="scientific">Vibrio cyclitrophicus ZF270</name>
    <dbReference type="NCBI Taxonomy" id="1136176"/>
    <lineage>
        <taxon>Bacteria</taxon>
        <taxon>Pseudomonadati</taxon>
        <taxon>Pseudomonadota</taxon>
        <taxon>Gammaproteobacteria</taxon>
        <taxon>Vibrionales</taxon>
        <taxon>Vibrionaceae</taxon>
        <taxon>Vibrio</taxon>
    </lineage>
</organism>